<keyword evidence="3" id="KW-0482">Metalloprotease</keyword>
<dbReference type="Proteomes" id="UP000662373">
    <property type="component" value="Unassembled WGS sequence"/>
</dbReference>
<sequence length="763" mass="87305">MLIQFKSFSIPKVTQLEAISERLETEKTFDSNFISASLENDKLYFGIPVAMLNQPMLLVNHFDGLSIEFKNIVWKIHDNRIFLESSSTVQSSSGVIIPVEKDQPLSQKIISIFPILKEKRTDQNIWINATDLFTDHTIAKWNLFSELRALKEHSRITDVKYLPNEIIVRTLQVSSENGETWSSSVDFSVYLLPKPMTPRLFDHRMGFGSEDQSSSSTINYKPESPLANITRWRLEKKDSDLPMSEPIKPITFFLPMDIPKKWTPYVKAGILEWLPAFEAAGFKNALVVKEVSHGDSDLHFNSVNSSMVRWGDQRDVRGFEDAEGGTVMTIVDLRSGEILKSDLFIGASYLSLMDRYFVSCAPLDDRTLHYPFPDELTGALIQSLVAHEAGHAFGLRDGHYGEYAYPFEKMRDAEWLKTMGHTPSIMTYARNNNLPQPTDHIPASLLLQKVGPTDLYSIRWAYTPYDDTTPDVEGTALEAMVREQDSVAWYRYNIPVYEQIGPGSTNEVVENNDPIKSTVLGLANLKRVIELLPIVNQNQKDYALIERLYGQILTYWYKQMEHVMSLIGGYQIQYKCPSQLGGVYTPIPRIVQEEAMTFLIKHAFSAPEWLVNPSFSDTFKYSTYRDQLMEYQKLVLFELISQRRMKRFGRMEFHTDYKGISHQMLTTLQSGLFAELNTPIPKVNSRKQEIQRIYIDALMEAISQKGGTLNAVGNTMYDGRSKSLFMNNLVILKKELTKQVKKKMDPETSGHLKLLLHQMDGIH</sequence>
<evidence type="ECO:0000313" key="3">
    <source>
        <dbReference type="EMBL" id="MBJ7880977.1"/>
    </source>
</evidence>
<proteinExistence type="predicted"/>
<evidence type="ECO:0000313" key="4">
    <source>
        <dbReference type="Proteomes" id="UP000662373"/>
    </source>
</evidence>
<dbReference type="Pfam" id="PF16313">
    <property type="entry name" value="DUF4953"/>
    <property type="match status" value="1"/>
</dbReference>
<dbReference type="AlphaFoldDB" id="A0A934KUM7"/>
<feature type="domain" description="DUF5117" evidence="2">
    <location>
        <begin position="72"/>
        <end position="237"/>
    </location>
</feature>
<dbReference type="PANTHER" id="PTHR38478:SF1">
    <property type="entry name" value="ZINC DEPENDENT METALLOPROTEASE DOMAIN LIPOPROTEIN"/>
    <property type="match status" value="1"/>
</dbReference>
<organism evidence="3 4">
    <name type="scientific">Gelidibacter salicanalis</name>
    <dbReference type="NCBI Taxonomy" id="291193"/>
    <lineage>
        <taxon>Bacteria</taxon>
        <taxon>Pseudomonadati</taxon>
        <taxon>Bacteroidota</taxon>
        <taxon>Flavobacteriia</taxon>
        <taxon>Flavobacteriales</taxon>
        <taxon>Flavobacteriaceae</taxon>
        <taxon>Gelidibacter</taxon>
    </lineage>
</organism>
<comment type="caution">
    <text evidence="3">The sequence shown here is derived from an EMBL/GenBank/DDBJ whole genome shotgun (WGS) entry which is preliminary data.</text>
</comment>
<dbReference type="SUPFAM" id="SSF55486">
    <property type="entry name" value="Metalloproteases ('zincins'), catalytic domain"/>
    <property type="match status" value="1"/>
</dbReference>
<dbReference type="PANTHER" id="PTHR38478">
    <property type="entry name" value="PEPTIDASE M1A AND M12B"/>
    <property type="match status" value="1"/>
</dbReference>
<reference evidence="3 4" key="1">
    <citation type="submission" date="2020-09" db="EMBL/GenBank/DDBJ databases">
        <title>Draft genome of Gelidibacter salicanalis PAMC21136.</title>
        <authorList>
            <person name="Park H."/>
        </authorList>
    </citation>
    <scope>NUCLEOTIDE SEQUENCE [LARGE SCALE GENOMIC DNA]</scope>
    <source>
        <strain evidence="3 4">PAMC21136</strain>
    </source>
</reference>
<gene>
    <name evidence="3" type="ORF">JEM65_10005</name>
</gene>
<accession>A0A934KUM7</accession>
<keyword evidence="3" id="KW-0378">Hydrolase</keyword>
<dbReference type="InterPro" id="IPR032534">
    <property type="entry name" value="EcxA_zinc-bd"/>
</dbReference>
<dbReference type="EMBL" id="JAEHJZ010000022">
    <property type="protein sequence ID" value="MBJ7880977.1"/>
    <property type="molecule type" value="Genomic_DNA"/>
</dbReference>
<evidence type="ECO:0000259" key="2">
    <source>
        <dbReference type="Pfam" id="PF17148"/>
    </source>
</evidence>
<dbReference type="GO" id="GO:0008237">
    <property type="term" value="F:metallopeptidase activity"/>
    <property type="evidence" value="ECO:0007669"/>
    <property type="project" value="UniProtKB-KW"/>
</dbReference>
<keyword evidence="4" id="KW-1185">Reference proteome</keyword>
<dbReference type="Pfam" id="PF17148">
    <property type="entry name" value="DUF5117"/>
    <property type="match status" value="1"/>
</dbReference>
<evidence type="ECO:0000259" key="1">
    <source>
        <dbReference type="Pfam" id="PF16313"/>
    </source>
</evidence>
<feature type="domain" description="EcxA zinc-binding" evidence="1">
    <location>
        <begin position="371"/>
        <end position="677"/>
    </location>
</feature>
<dbReference type="InterPro" id="IPR033413">
    <property type="entry name" value="DUF5117"/>
</dbReference>
<dbReference type="RefSeq" id="WP_199599036.1">
    <property type="nucleotide sequence ID" value="NZ_JAEHJZ010000022.1"/>
</dbReference>
<name>A0A934KUM7_9FLAO</name>
<protein>
    <submittedName>
        <fullName evidence="3">Zinc-dependent metalloprotease</fullName>
    </submittedName>
</protein>
<keyword evidence="3" id="KW-0645">Protease</keyword>